<dbReference type="CDD" id="cd01949">
    <property type="entry name" value="GGDEF"/>
    <property type="match status" value="1"/>
</dbReference>
<dbReference type="Proteomes" id="UP000182409">
    <property type="component" value="Unassembled WGS sequence"/>
</dbReference>
<evidence type="ECO:0000313" key="7">
    <source>
        <dbReference type="Proteomes" id="UP000182409"/>
    </source>
</evidence>
<feature type="transmembrane region" description="Helical" evidence="4">
    <location>
        <begin position="126"/>
        <end position="143"/>
    </location>
</feature>
<name>A0A1H4TD94_9BACT</name>
<feature type="transmembrane region" description="Helical" evidence="4">
    <location>
        <begin position="66"/>
        <end position="87"/>
    </location>
</feature>
<dbReference type="InterPro" id="IPR043128">
    <property type="entry name" value="Rev_trsase/Diguanyl_cyclase"/>
</dbReference>
<evidence type="ECO:0000313" key="6">
    <source>
        <dbReference type="EMBL" id="SEC54436.1"/>
    </source>
</evidence>
<accession>A0A1H4TD94</accession>
<proteinExistence type="predicted"/>
<dbReference type="EC" id="2.7.7.65" evidence="1"/>
<dbReference type="SUPFAM" id="SSF55073">
    <property type="entry name" value="Nucleotide cyclase"/>
    <property type="match status" value="1"/>
</dbReference>
<feature type="transmembrane region" description="Helical" evidence="4">
    <location>
        <begin position="149"/>
        <end position="167"/>
    </location>
</feature>
<dbReference type="PANTHER" id="PTHR45138:SF9">
    <property type="entry name" value="DIGUANYLATE CYCLASE DGCM-RELATED"/>
    <property type="match status" value="1"/>
</dbReference>
<comment type="catalytic activity">
    <reaction evidence="2">
        <text>2 GTP = 3',3'-c-di-GMP + 2 diphosphate</text>
        <dbReference type="Rhea" id="RHEA:24898"/>
        <dbReference type="ChEBI" id="CHEBI:33019"/>
        <dbReference type="ChEBI" id="CHEBI:37565"/>
        <dbReference type="ChEBI" id="CHEBI:58805"/>
        <dbReference type="EC" id="2.7.7.65"/>
    </reaction>
</comment>
<dbReference type="Pfam" id="PF00990">
    <property type="entry name" value="GGDEF"/>
    <property type="match status" value="1"/>
</dbReference>
<feature type="compositionally biased region" description="Low complexity" evidence="3">
    <location>
        <begin position="1"/>
        <end position="16"/>
    </location>
</feature>
<evidence type="ECO:0000256" key="2">
    <source>
        <dbReference type="ARBA" id="ARBA00034247"/>
    </source>
</evidence>
<dbReference type="Gene3D" id="3.30.70.270">
    <property type="match status" value="1"/>
</dbReference>
<dbReference type="PROSITE" id="PS50887">
    <property type="entry name" value="GGDEF"/>
    <property type="match status" value="1"/>
</dbReference>
<reference evidence="6 7" key="1">
    <citation type="submission" date="2016-10" db="EMBL/GenBank/DDBJ databases">
        <authorList>
            <person name="de Groot N.N."/>
        </authorList>
    </citation>
    <scope>NUCLEOTIDE SEQUENCE [LARGE SCALE GENOMIC DNA]</scope>
    <source>
        <strain evidence="6 7">AB35.6</strain>
    </source>
</reference>
<dbReference type="GO" id="GO:0052621">
    <property type="term" value="F:diguanylate cyclase activity"/>
    <property type="evidence" value="ECO:0007669"/>
    <property type="project" value="UniProtKB-EC"/>
</dbReference>
<protein>
    <recommendedName>
        <fullName evidence="1">diguanylate cyclase</fullName>
        <ecNumber evidence="1">2.7.7.65</ecNumber>
    </recommendedName>
</protein>
<keyword evidence="4" id="KW-0472">Membrane</keyword>
<organism evidence="6 7">
    <name type="scientific">Terriglobus roseus</name>
    <dbReference type="NCBI Taxonomy" id="392734"/>
    <lineage>
        <taxon>Bacteria</taxon>
        <taxon>Pseudomonadati</taxon>
        <taxon>Acidobacteriota</taxon>
        <taxon>Terriglobia</taxon>
        <taxon>Terriglobales</taxon>
        <taxon>Acidobacteriaceae</taxon>
        <taxon>Terriglobus</taxon>
    </lineage>
</organism>
<dbReference type="InterPro" id="IPR050469">
    <property type="entry name" value="Diguanylate_Cyclase"/>
</dbReference>
<gene>
    <name evidence="6" type="ORF">SAMN05443244_3722</name>
</gene>
<evidence type="ECO:0000259" key="5">
    <source>
        <dbReference type="PROSITE" id="PS50887"/>
    </source>
</evidence>
<dbReference type="EMBL" id="FNSD01000001">
    <property type="protein sequence ID" value="SEC54436.1"/>
    <property type="molecule type" value="Genomic_DNA"/>
</dbReference>
<dbReference type="InterPro" id="IPR029787">
    <property type="entry name" value="Nucleotide_cyclase"/>
</dbReference>
<dbReference type="AlphaFoldDB" id="A0A1H4TD94"/>
<feature type="transmembrane region" description="Helical" evidence="4">
    <location>
        <begin position="174"/>
        <end position="192"/>
    </location>
</feature>
<keyword evidence="4" id="KW-0812">Transmembrane</keyword>
<feature type="transmembrane region" description="Helical" evidence="4">
    <location>
        <begin position="204"/>
        <end position="222"/>
    </location>
</feature>
<feature type="transmembrane region" description="Helical" evidence="4">
    <location>
        <begin position="93"/>
        <end position="114"/>
    </location>
</feature>
<dbReference type="SMART" id="SM00267">
    <property type="entry name" value="GGDEF"/>
    <property type="match status" value="1"/>
</dbReference>
<evidence type="ECO:0000256" key="4">
    <source>
        <dbReference type="SAM" id="Phobius"/>
    </source>
</evidence>
<dbReference type="RefSeq" id="WP_083350641.1">
    <property type="nucleotide sequence ID" value="NZ_FNSD01000001.1"/>
</dbReference>
<dbReference type="InterPro" id="IPR000160">
    <property type="entry name" value="GGDEF_dom"/>
</dbReference>
<dbReference type="NCBIfam" id="TIGR00254">
    <property type="entry name" value="GGDEF"/>
    <property type="match status" value="1"/>
</dbReference>
<evidence type="ECO:0000256" key="3">
    <source>
        <dbReference type="SAM" id="MobiDB-lite"/>
    </source>
</evidence>
<dbReference type="PANTHER" id="PTHR45138">
    <property type="entry name" value="REGULATORY COMPONENTS OF SENSORY TRANSDUCTION SYSTEM"/>
    <property type="match status" value="1"/>
</dbReference>
<feature type="domain" description="GGDEF" evidence="5">
    <location>
        <begin position="284"/>
        <end position="424"/>
    </location>
</feature>
<dbReference type="FunFam" id="3.30.70.270:FF:000001">
    <property type="entry name" value="Diguanylate cyclase domain protein"/>
    <property type="match status" value="1"/>
</dbReference>
<sequence>MPKLVSSSSELSGIGTSKEDDAQITGKQLNEEIRLLDSGGLRWLSHIPTLEAHFETTTAAQRSRRFWMLGIVCIFVFNFFLISDYLFSPAHFLHAFVVRACIATPPTILAVVFLRRGVSKAVREGMAIMVCAIFALCSLDLYFNVSPVVSTYAMTSMAILVLFTNIGIRVRLPYAIFAAVMCLLFGIVYLLTDSTLKNPEKFQSFSILLAAAVLSLVSNYTAERGERLNFLHRIRIEANFGALVDANDQLLILSREDKLTGMANRGHFDETYKRAWAECAQRGAGLSIIMIDIDNFKSMNDRYGHPYGDLVIQRVALLLKQSLRNENDFVARYGGEEFVVMLPNAAERVALHVAQRIRLLVEVAGSPPVSLSVPSEGGWGTVSCGVSTAWPRHGMNRNDLIARADLALYRAKADGRNRVSVDEQAA</sequence>
<evidence type="ECO:0000256" key="1">
    <source>
        <dbReference type="ARBA" id="ARBA00012528"/>
    </source>
</evidence>
<feature type="region of interest" description="Disordered" evidence="3">
    <location>
        <begin position="1"/>
        <end position="23"/>
    </location>
</feature>
<dbReference type="OrthoDB" id="9759607at2"/>
<keyword evidence="4" id="KW-1133">Transmembrane helix</keyword>